<gene>
    <name evidence="1" type="ORF">SAPINGB_P001053</name>
</gene>
<proteinExistence type="predicted"/>
<dbReference type="RefSeq" id="XP_031851667.1">
    <property type="nucleotide sequence ID" value="XM_031995776.1"/>
</dbReference>
<sequence length="132" mass="15152">MTCKYFNYISADLWATHMVVLNSMTLEEQKEYIKALDEQFELSLIHNDNISSGASSISSTPSKQMSVGSLTLGDKKFPEFPKAYHEMSVKEKIDVLVANSPPGHQVVLIKEDFTDAELKEMNRMYYRNMYNK</sequence>
<evidence type="ECO:0000313" key="1">
    <source>
        <dbReference type="EMBL" id="VVT46114.1"/>
    </source>
</evidence>
<reference evidence="1 2" key="1">
    <citation type="submission" date="2019-09" db="EMBL/GenBank/DDBJ databases">
        <authorList>
            <person name="Brejova B."/>
        </authorList>
    </citation>
    <scope>NUCLEOTIDE SEQUENCE [LARGE SCALE GENOMIC DNA]</scope>
</reference>
<dbReference type="GeneID" id="43579876"/>
<protein>
    <submittedName>
        <fullName evidence="1">Uncharacterized protein</fullName>
    </submittedName>
</protein>
<organism evidence="1 2">
    <name type="scientific">Magnusiomyces paraingens</name>
    <dbReference type="NCBI Taxonomy" id="2606893"/>
    <lineage>
        <taxon>Eukaryota</taxon>
        <taxon>Fungi</taxon>
        <taxon>Dikarya</taxon>
        <taxon>Ascomycota</taxon>
        <taxon>Saccharomycotina</taxon>
        <taxon>Dipodascomycetes</taxon>
        <taxon>Dipodascales</taxon>
        <taxon>Dipodascaceae</taxon>
        <taxon>Magnusiomyces</taxon>
    </lineage>
</organism>
<keyword evidence="2" id="KW-1185">Reference proteome</keyword>
<dbReference type="AlphaFoldDB" id="A0A5E8B5M4"/>
<dbReference type="EMBL" id="CABVLU010000001">
    <property type="protein sequence ID" value="VVT46114.1"/>
    <property type="molecule type" value="Genomic_DNA"/>
</dbReference>
<accession>A0A5E8B5M4</accession>
<dbReference type="Proteomes" id="UP000398389">
    <property type="component" value="Unassembled WGS sequence"/>
</dbReference>
<name>A0A5E8B5M4_9ASCO</name>
<evidence type="ECO:0000313" key="2">
    <source>
        <dbReference type="Proteomes" id="UP000398389"/>
    </source>
</evidence>